<name>A0ABW4QAC2_9MICC</name>
<evidence type="ECO:0000313" key="7">
    <source>
        <dbReference type="Proteomes" id="UP001597307"/>
    </source>
</evidence>
<dbReference type="PANTHER" id="PTHR42734">
    <property type="entry name" value="METAL TRANSPORT SYSTEM ATP-BINDING PROTEIN TM_0124-RELATED"/>
    <property type="match status" value="1"/>
</dbReference>
<gene>
    <name evidence="6" type="ORF">ACFSFX_13655</name>
</gene>
<dbReference type="EMBL" id="JBHUGA010000060">
    <property type="protein sequence ID" value="MFD1847634.1"/>
    <property type="molecule type" value="Genomic_DNA"/>
</dbReference>
<dbReference type="InterPro" id="IPR003593">
    <property type="entry name" value="AAA+_ATPase"/>
</dbReference>
<dbReference type="PANTHER" id="PTHR42734:SF5">
    <property type="entry name" value="IRON TRANSPORT SYSTEM ATP-BINDING PROTEIN HI_0361-RELATED"/>
    <property type="match status" value="1"/>
</dbReference>
<keyword evidence="3" id="KW-0547">Nucleotide-binding</keyword>
<protein>
    <submittedName>
        <fullName evidence="6">Metal ABC transporter ATP-binding protein</fullName>
    </submittedName>
</protein>
<proteinExistence type="inferred from homology"/>
<dbReference type="Pfam" id="PF00005">
    <property type="entry name" value="ABC_tran"/>
    <property type="match status" value="1"/>
</dbReference>
<dbReference type="Proteomes" id="UP001597307">
    <property type="component" value="Unassembled WGS sequence"/>
</dbReference>
<organism evidence="6 7">
    <name type="scientific">Arthrobacter flavus</name>
    <dbReference type="NCBI Taxonomy" id="95172"/>
    <lineage>
        <taxon>Bacteria</taxon>
        <taxon>Bacillati</taxon>
        <taxon>Actinomycetota</taxon>
        <taxon>Actinomycetes</taxon>
        <taxon>Micrococcales</taxon>
        <taxon>Micrococcaceae</taxon>
        <taxon>Arthrobacter</taxon>
    </lineage>
</organism>
<evidence type="ECO:0000256" key="1">
    <source>
        <dbReference type="ARBA" id="ARBA00005417"/>
    </source>
</evidence>
<dbReference type="InterPro" id="IPR017871">
    <property type="entry name" value="ABC_transporter-like_CS"/>
</dbReference>
<keyword evidence="7" id="KW-1185">Reference proteome</keyword>
<dbReference type="PROSITE" id="PS50893">
    <property type="entry name" value="ABC_TRANSPORTER_2"/>
    <property type="match status" value="1"/>
</dbReference>
<dbReference type="RefSeq" id="WP_343880683.1">
    <property type="nucleotide sequence ID" value="NZ_BAAAIJ010000051.1"/>
</dbReference>
<dbReference type="CDD" id="cd03235">
    <property type="entry name" value="ABC_Metallic_Cations"/>
    <property type="match status" value="1"/>
</dbReference>
<dbReference type="InterPro" id="IPR050153">
    <property type="entry name" value="Metal_Ion_Import_ABC"/>
</dbReference>
<evidence type="ECO:0000256" key="3">
    <source>
        <dbReference type="ARBA" id="ARBA00022741"/>
    </source>
</evidence>
<evidence type="ECO:0000256" key="2">
    <source>
        <dbReference type="ARBA" id="ARBA00022448"/>
    </source>
</evidence>
<dbReference type="InterPro" id="IPR003439">
    <property type="entry name" value="ABC_transporter-like_ATP-bd"/>
</dbReference>
<dbReference type="GO" id="GO:0005524">
    <property type="term" value="F:ATP binding"/>
    <property type="evidence" value="ECO:0007669"/>
    <property type="project" value="UniProtKB-KW"/>
</dbReference>
<comment type="similarity">
    <text evidence="1">Belongs to the ABC transporter superfamily.</text>
</comment>
<keyword evidence="4 6" id="KW-0067">ATP-binding</keyword>
<evidence type="ECO:0000313" key="6">
    <source>
        <dbReference type="EMBL" id="MFD1847634.1"/>
    </source>
</evidence>
<evidence type="ECO:0000256" key="4">
    <source>
        <dbReference type="ARBA" id="ARBA00022840"/>
    </source>
</evidence>
<feature type="domain" description="ABC transporter" evidence="5">
    <location>
        <begin position="20"/>
        <end position="253"/>
    </location>
</feature>
<dbReference type="InterPro" id="IPR027417">
    <property type="entry name" value="P-loop_NTPase"/>
</dbReference>
<dbReference type="Gene3D" id="3.40.50.300">
    <property type="entry name" value="P-loop containing nucleotide triphosphate hydrolases"/>
    <property type="match status" value="1"/>
</dbReference>
<dbReference type="SUPFAM" id="SSF52540">
    <property type="entry name" value="P-loop containing nucleoside triphosphate hydrolases"/>
    <property type="match status" value="1"/>
</dbReference>
<dbReference type="PROSITE" id="PS00211">
    <property type="entry name" value="ABC_TRANSPORTER_1"/>
    <property type="match status" value="1"/>
</dbReference>
<dbReference type="SMART" id="SM00382">
    <property type="entry name" value="AAA"/>
    <property type="match status" value="1"/>
</dbReference>
<reference evidence="7" key="1">
    <citation type="journal article" date="2019" name="Int. J. Syst. Evol. Microbiol.">
        <title>The Global Catalogue of Microorganisms (GCM) 10K type strain sequencing project: providing services to taxonomists for standard genome sequencing and annotation.</title>
        <authorList>
            <consortium name="The Broad Institute Genomics Platform"/>
            <consortium name="The Broad Institute Genome Sequencing Center for Infectious Disease"/>
            <person name="Wu L."/>
            <person name="Ma J."/>
        </authorList>
    </citation>
    <scope>NUCLEOTIDE SEQUENCE [LARGE SCALE GENOMIC DNA]</scope>
    <source>
        <strain evidence="7">JCM 11496</strain>
    </source>
</reference>
<evidence type="ECO:0000259" key="5">
    <source>
        <dbReference type="PROSITE" id="PS50893"/>
    </source>
</evidence>
<comment type="caution">
    <text evidence="6">The sequence shown here is derived from an EMBL/GenBank/DDBJ whole genome shotgun (WGS) entry which is preliminary data.</text>
</comment>
<accession>A0ABW4QAC2</accession>
<keyword evidence="2" id="KW-0813">Transport</keyword>
<sequence length="269" mass="28832">MTSFVPPQSATLGTGTVAAISVSGLTVSYNEVRALTDVDLKLARARICGLIGVNGSGKSTLFKCLMGLVQPQSGTVEIFGKDQRAARRNNLVAYVPQSEDVDWTFPLSVGDVVLMGRYGRMPPSRRASRADRDAVDAALERVGLTQQRHRQIGELSGGQKKRAFVARSIAQDAQLLLLDEPFAGVDRTSEATLISLLQELRDEGRTALISTHDLAGIPELCDEAVLLHNRVLAHGLPSEVLTHEMLALAFGPLPADGGASRPRPASRES</sequence>